<dbReference type="NCBIfam" id="NF003417">
    <property type="entry name" value="PRK04813.1"/>
    <property type="match status" value="2"/>
</dbReference>
<evidence type="ECO:0000256" key="2">
    <source>
        <dbReference type="ARBA" id="ARBA00022450"/>
    </source>
</evidence>
<keyword evidence="2" id="KW-0596">Phosphopantetheine</keyword>
<dbReference type="InterPro" id="IPR036736">
    <property type="entry name" value="ACP-like_sf"/>
</dbReference>
<comment type="cofactor">
    <cofactor evidence="1">
        <name>pantetheine 4'-phosphate</name>
        <dbReference type="ChEBI" id="CHEBI:47942"/>
    </cofactor>
</comment>
<dbReference type="PROSITE" id="PS00455">
    <property type="entry name" value="AMP_BINDING"/>
    <property type="match status" value="1"/>
</dbReference>
<dbReference type="InterPro" id="IPR006162">
    <property type="entry name" value="Ppantetheine_attach_site"/>
</dbReference>
<evidence type="ECO:0000313" key="6">
    <source>
        <dbReference type="Proteomes" id="UP001229486"/>
    </source>
</evidence>
<dbReference type="Gene3D" id="3.30.300.30">
    <property type="match status" value="2"/>
</dbReference>
<dbReference type="InterPro" id="IPR001242">
    <property type="entry name" value="Condensation_dom"/>
</dbReference>
<dbReference type="PANTHER" id="PTHR45527:SF1">
    <property type="entry name" value="FATTY ACID SYNTHASE"/>
    <property type="match status" value="1"/>
</dbReference>
<dbReference type="InterPro" id="IPR025110">
    <property type="entry name" value="AMP-bd_C"/>
</dbReference>
<dbReference type="Proteomes" id="UP001229486">
    <property type="component" value="Unassembled WGS sequence"/>
</dbReference>
<accession>A0AB73II95</accession>
<dbReference type="Gene3D" id="3.30.559.10">
    <property type="entry name" value="Chloramphenicol acetyltransferase-like domain"/>
    <property type="match status" value="1"/>
</dbReference>
<evidence type="ECO:0000259" key="4">
    <source>
        <dbReference type="PROSITE" id="PS50075"/>
    </source>
</evidence>
<dbReference type="CDD" id="cd05930">
    <property type="entry name" value="A_NRPS"/>
    <property type="match status" value="2"/>
</dbReference>
<dbReference type="PROSITE" id="PS50075">
    <property type="entry name" value="CARRIER"/>
    <property type="match status" value="2"/>
</dbReference>
<dbReference type="GO" id="GO:0005737">
    <property type="term" value="C:cytoplasm"/>
    <property type="evidence" value="ECO:0007669"/>
    <property type="project" value="TreeGrafter"/>
</dbReference>
<gene>
    <name evidence="5" type="ORF">J2793_005107</name>
</gene>
<sequence>MINHQVDSSSAQSCASPLAMFDEQVRRLPDAIALKEGERCVSYRELDARATMAARGLLAHGLARASTVVLFMPRGIDFVVTALAALKAATAYVPVDPTSPTQRLRRILARCRASFVVSSGDVSLPSIESPTHSLDELVVRGAEHAGDLPEPGRGDEIAYVLHTSGTTGEPNGVQITCRGLANYLAWAVRRYATNDEYDALWHTATTFDLSLTSFFAPLVAGGRVEIVPGAHPLEAMLHLLDANRAPCVVKITPTHARAIVDWFDARQRTNPAALVFVVGGETLFVRDAQGLRRVFPNCRVYNEYGPTEATVGCCVELFVEGGAHDSETVAIGKPIDGMTMYIVDERYAQVPVGTRGEIAIAGAGVMSGYLGDAQLNERKLVRLPWTDGPCYLTGDIGAVCPDGTFLYYGRADTQIKLNGYRIELTEIEAAANESTQVRQAAAVVQTVGAREVIALFVEPSVPGRDVEQALARDLARQLPEYMRPARIVTLQTLPTTEHDKIDRRALAQHQPERDAAPMRVETAPGDMIEETLAAVWRRVLQHELIGLDDNYFGLGGDSLRSIEITALAAERGLMFSIPELHQNPTIRGLARVVRGAAEPVTIESAESFYLVPEADRRALTDDVEDAYPLNLLQEGMIYHREFAEKSAVYHAICSYHVAMPVDVGAMREAVRALVARHPLLRTSFDLTRYSRPLQLVHRASEPEFGYVDLRDIEASTHQTYVDAWLEDEKKRGFEIEQYPLIRFMLHHFADDSCQISYSFHHEIVDGWSDALMVTELIERYMSNVTGEPFDLPPLRSNFRDSILLEQQALAEPRYRDFWNDKLRDVSVMRLPSFAASRADRGQREIVKFEVPVSVALSDALKRLARELAVPLKSVLLAAHMKVMSLLGGADDVMTYTVSNGRPEHRDSHAVIGLFVNSLAFRMKLTGGSWADLVTATLQTENELLAQRRYPMAELKRQHGSEPLSETLFFFNHYHVTDALRRWTSVKLLGLKVYAESTFPYCVNAYLTPFDKDLRVRIEYDQLRYDKAVMDTAGHFYLTVLTAMTRDPRASYHGEAFLPPWEVALTARLARPEPDSPSTAQAGPFEPIAQRIAAVARRMPRQTAVVSQRERITYAELDARADRLAERLRTQADARPGTYVAVLMERGIASIVATVAILKTGAAYVPLSVEQPAPRLAAALARTGRAVVCDDVGLRRIASHADGTLCPILYTDSPEEAGARAAVDMPVHAYDAAYVIFTSGSSGEPKATVVSQKNLDAATQARIAYYSLGAGDRCVLLSSPAFDSAVGVIFGALASGATLLAPDEDTMLDLPALVDFMRREGATMTLCTPSLLDTLLSTEGFGEIGVKQLISAGEALSPDTYARATALRGATVYNEYGPTEATVWASAWRGEPYRPMPSMPIGRPIATARLYLLDDRLHPVPTGTAGELYIGGDGVALGYLNAPAQTAPAYLPDPFADAAGARMYRTGDLVRRDLEGNLEFLSRRDRLVKLQGFRVELGEVEHLLAKHASVHRAIAAVREVHGARQLIAYVVRRAASQAVSAEQLKAFCKEHLPKYMVPAQFVFVDAFPLSNAGKVDLASLEQTSPSSSDAPDAYVAPQSALQAMLVDIWRTVLNVETVGIHDDFAKLGGESLAALRIAAKVRSTLGIDLPVRTLIASISSVAELANVLNAQSRRAATAVTVPEEHEIGEL</sequence>
<dbReference type="Gene3D" id="1.10.1200.10">
    <property type="entry name" value="ACP-like"/>
    <property type="match status" value="2"/>
</dbReference>
<dbReference type="Pfam" id="PF00501">
    <property type="entry name" value="AMP-binding"/>
    <property type="match status" value="2"/>
</dbReference>
<dbReference type="InterPro" id="IPR000873">
    <property type="entry name" value="AMP-dep_synth/lig_dom"/>
</dbReference>
<name>A0AB73II95_9BURK</name>
<dbReference type="Gene3D" id="3.30.559.30">
    <property type="entry name" value="Nonribosomal peptide synthetase, condensation domain"/>
    <property type="match status" value="1"/>
</dbReference>
<evidence type="ECO:0000256" key="1">
    <source>
        <dbReference type="ARBA" id="ARBA00001957"/>
    </source>
</evidence>
<dbReference type="Gene3D" id="3.40.50.12780">
    <property type="entry name" value="N-terminal domain of ligase-like"/>
    <property type="match status" value="1"/>
</dbReference>
<dbReference type="GO" id="GO:0031177">
    <property type="term" value="F:phosphopantetheine binding"/>
    <property type="evidence" value="ECO:0007669"/>
    <property type="project" value="TreeGrafter"/>
</dbReference>
<dbReference type="RefSeq" id="WP_392394920.1">
    <property type="nucleotide sequence ID" value="NZ_JAURTK010000006.1"/>
</dbReference>
<organism evidence="5 6">
    <name type="scientific">Paraburkholderia caledonica</name>
    <dbReference type="NCBI Taxonomy" id="134536"/>
    <lineage>
        <taxon>Bacteria</taxon>
        <taxon>Pseudomonadati</taxon>
        <taxon>Pseudomonadota</taxon>
        <taxon>Betaproteobacteria</taxon>
        <taxon>Burkholderiales</taxon>
        <taxon>Burkholderiaceae</taxon>
        <taxon>Paraburkholderia</taxon>
    </lineage>
</organism>
<dbReference type="Pfam" id="PF00550">
    <property type="entry name" value="PP-binding"/>
    <property type="match status" value="2"/>
</dbReference>
<dbReference type="InterPro" id="IPR042099">
    <property type="entry name" value="ANL_N_sf"/>
</dbReference>
<feature type="domain" description="Carrier" evidence="4">
    <location>
        <begin position="523"/>
        <end position="597"/>
    </location>
</feature>
<dbReference type="InterPro" id="IPR010071">
    <property type="entry name" value="AA_adenyl_dom"/>
</dbReference>
<proteinExistence type="predicted"/>
<dbReference type="Gene3D" id="2.30.38.10">
    <property type="entry name" value="Luciferase, Domain 3"/>
    <property type="match status" value="1"/>
</dbReference>
<dbReference type="EMBL" id="JAURTK010000006">
    <property type="protein sequence ID" value="MDP9649640.1"/>
    <property type="molecule type" value="Genomic_DNA"/>
</dbReference>
<dbReference type="InterPro" id="IPR020845">
    <property type="entry name" value="AMP-binding_CS"/>
</dbReference>
<dbReference type="InterPro" id="IPR045851">
    <property type="entry name" value="AMP-bd_C_sf"/>
</dbReference>
<dbReference type="Pfam" id="PF00668">
    <property type="entry name" value="Condensation"/>
    <property type="match status" value="1"/>
</dbReference>
<dbReference type="PANTHER" id="PTHR45527">
    <property type="entry name" value="NONRIBOSOMAL PEPTIDE SYNTHETASE"/>
    <property type="match status" value="1"/>
</dbReference>
<dbReference type="SUPFAM" id="SSF56801">
    <property type="entry name" value="Acetyl-CoA synthetase-like"/>
    <property type="match status" value="2"/>
</dbReference>
<dbReference type="PROSITE" id="PS00012">
    <property type="entry name" value="PHOSPHOPANTETHEINE"/>
    <property type="match status" value="2"/>
</dbReference>
<dbReference type="GO" id="GO:0044550">
    <property type="term" value="P:secondary metabolite biosynthetic process"/>
    <property type="evidence" value="ECO:0007669"/>
    <property type="project" value="TreeGrafter"/>
</dbReference>
<comment type="caution">
    <text evidence="5">The sequence shown here is derived from an EMBL/GenBank/DDBJ whole genome shotgun (WGS) entry which is preliminary data.</text>
</comment>
<dbReference type="Pfam" id="PF13193">
    <property type="entry name" value="AMP-binding_C"/>
    <property type="match status" value="2"/>
</dbReference>
<dbReference type="GO" id="GO:0003824">
    <property type="term" value="F:catalytic activity"/>
    <property type="evidence" value="ECO:0007669"/>
    <property type="project" value="InterPro"/>
</dbReference>
<dbReference type="NCBIfam" id="TIGR01733">
    <property type="entry name" value="AA-adenyl-dom"/>
    <property type="match status" value="2"/>
</dbReference>
<dbReference type="SUPFAM" id="SSF52777">
    <property type="entry name" value="CoA-dependent acyltransferases"/>
    <property type="match status" value="2"/>
</dbReference>
<evidence type="ECO:0000313" key="5">
    <source>
        <dbReference type="EMBL" id="MDP9649640.1"/>
    </source>
</evidence>
<dbReference type="InterPro" id="IPR009081">
    <property type="entry name" value="PP-bd_ACP"/>
</dbReference>
<dbReference type="Gene3D" id="3.40.50.980">
    <property type="match status" value="2"/>
</dbReference>
<keyword evidence="3" id="KW-0597">Phosphoprotein</keyword>
<feature type="domain" description="Carrier" evidence="4">
    <location>
        <begin position="1595"/>
        <end position="1671"/>
    </location>
</feature>
<dbReference type="InterPro" id="IPR023213">
    <property type="entry name" value="CAT-like_dom_sf"/>
</dbReference>
<reference evidence="5" key="1">
    <citation type="submission" date="2023-07" db="EMBL/GenBank/DDBJ databases">
        <title>Sorghum-associated microbial communities from plants grown in Nebraska, USA.</title>
        <authorList>
            <person name="Schachtman D."/>
        </authorList>
    </citation>
    <scope>NUCLEOTIDE SEQUENCE</scope>
    <source>
        <strain evidence="5">DS1061</strain>
    </source>
</reference>
<dbReference type="SUPFAM" id="SSF47336">
    <property type="entry name" value="ACP-like"/>
    <property type="match status" value="2"/>
</dbReference>
<protein>
    <submittedName>
        <fullName evidence="5">Amino acid adenylation domain-containing protein</fullName>
    </submittedName>
</protein>
<evidence type="ECO:0000256" key="3">
    <source>
        <dbReference type="ARBA" id="ARBA00022553"/>
    </source>
</evidence>
<dbReference type="GO" id="GO:0043041">
    <property type="term" value="P:amino acid activation for nonribosomal peptide biosynthetic process"/>
    <property type="evidence" value="ECO:0007669"/>
    <property type="project" value="TreeGrafter"/>
</dbReference>